<keyword evidence="1" id="KW-0472">Membrane</keyword>
<dbReference type="Gene3D" id="2.60.120.1440">
    <property type="match status" value="1"/>
</dbReference>
<dbReference type="RefSeq" id="WP_141614645.1">
    <property type="nucleotide sequence ID" value="NZ_CP041253.1"/>
</dbReference>
<dbReference type="PANTHER" id="PTHR30273">
    <property type="entry name" value="PERIPLASMIC SIGNAL SENSOR AND SIGMA FACTOR ACTIVATOR FECR-RELATED"/>
    <property type="match status" value="1"/>
</dbReference>
<feature type="domain" description="Protein FecR C-terminal" evidence="3">
    <location>
        <begin position="279"/>
        <end position="346"/>
    </location>
</feature>
<feature type="domain" description="FecR protein" evidence="2">
    <location>
        <begin position="143"/>
        <end position="235"/>
    </location>
</feature>
<evidence type="ECO:0000259" key="3">
    <source>
        <dbReference type="Pfam" id="PF16344"/>
    </source>
</evidence>
<dbReference type="InterPro" id="IPR032508">
    <property type="entry name" value="FecR_C"/>
</dbReference>
<keyword evidence="1" id="KW-0812">Transmembrane</keyword>
<dbReference type="Proteomes" id="UP000316614">
    <property type="component" value="Chromosome"/>
</dbReference>
<dbReference type="Pfam" id="PF16344">
    <property type="entry name" value="FecR_C"/>
    <property type="match status" value="1"/>
</dbReference>
<organism evidence="4 5">
    <name type="scientific">Echinicola soli</name>
    <dbReference type="NCBI Taxonomy" id="2591634"/>
    <lineage>
        <taxon>Bacteria</taxon>
        <taxon>Pseudomonadati</taxon>
        <taxon>Bacteroidota</taxon>
        <taxon>Cytophagia</taxon>
        <taxon>Cytophagales</taxon>
        <taxon>Cyclobacteriaceae</taxon>
        <taxon>Echinicola</taxon>
    </lineage>
</organism>
<dbReference type="EMBL" id="CP041253">
    <property type="protein sequence ID" value="QDH79401.1"/>
    <property type="molecule type" value="Genomic_DNA"/>
</dbReference>
<proteinExistence type="predicted"/>
<sequence>MDFKSIVFRELLEDEYFIQWLIAPDNVSDKYWQSWMKNNPDKATVLRDIKAVVNAIDPKSTYQLNMAEKNEILGHIKQYAGQKKCQESSWNRSRPKPRKLTNTILMAACFVILAILTAKYFGVFDPIPVQEPPVTEQMISKQTTKGTKSSFYLPDGTLVKLNSSSSLMFPAAFSDTLREVKLVGQAFFEVTRNEAAPFVVETEHLDVQVLGTSFDVLSYPGSERFEVAVASGKVKVNSFAGNQEILTKTEMTQLDVHSGQLIKSHFDPVYQLGWKDGVLVFEDETFEKVFERLEYWYGVTITVSPSMAIDKSYTGKYDNQSLENVLIGMSTVLDFRFKIDGKQVTIFH</sequence>
<name>A0A514CHU8_9BACT</name>
<dbReference type="GO" id="GO:0016989">
    <property type="term" value="F:sigma factor antagonist activity"/>
    <property type="evidence" value="ECO:0007669"/>
    <property type="project" value="TreeGrafter"/>
</dbReference>
<keyword evidence="5" id="KW-1185">Reference proteome</keyword>
<keyword evidence="1" id="KW-1133">Transmembrane helix</keyword>
<dbReference type="InterPro" id="IPR012373">
    <property type="entry name" value="Ferrdict_sens_TM"/>
</dbReference>
<dbReference type="PANTHER" id="PTHR30273:SF2">
    <property type="entry name" value="PROTEIN FECR"/>
    <property type="match status" value="1"/>
</dbReference>
<dbReference type="InterPro" id="IPR006860">
    <property type="entry name" value="FecR"/>
</dbReference>
<accession>A0A514CHU8</accession>
<gene>
    <name evidence="4" type="ORF">FKX85_10290</name>
</gene>
<evidence type="ECO:0000313" key="4">
    <source>
        <dbReference type="EMBL" id="QDH79401.1"/>
    </source>
</evidence>
<dbReference type="OrthoDB" id="1099916at2"/>
<reference evidence="4 5" key="1">
    <citation type="submission" date="2019-06" db="EMBL/GenBank/DDBJ databases">
        <title>Echinicola alkalisoli sp. nov. isolated from saline soil.</title>
        <authorList>
            <person name="Sun J.-Q."/>
            <person name="Xu L."/>
        </authorList>
    </citation>
    <scope>NUCLEOTIDE SEQUENCE [LARGE SCALE GENOMIC DNA]</scope>
    <source>
        <strain evidence="4 5">LN3S3</strain>
    </source>
</reference>
<dbReference type="Pfam" id="PF04773">
    <property type="entry name" value="FecR"/>
    <property type="match status" value="1"/>
</dbReference>
<dbReference type="KEGG" id="echi:FKX85_10290"/>
<evidence type="ECO:0000313" key="5">
    <source>
        <dbReference type="Proteomes" id="UP000316614"/>
    </source>
</evidence>
<dbReference type="Gene3D" id="3.55.50.30">
    <property type="match status" value="1"/>
</dbReference>
<dbReference type="PIRSF" id="PIRSF018266">
    <property type="entry name" value="FecR"/>
    <property type="match status" value="1"/>
</dbReference>
<evidence type="ECO:0000256" key="1">
    <source>
        <dbReference type="SAM" id="Phobius"/>
    </source>
</evidence>
<dbReference type="AlphaFoldDB" id="A0A514CHU8"/>
<evidence type="ECO:0000259" key="2">
    <source>
        <dbReference type="Pfam" id="PF04773"/>
    </source>
</evidence>
<protein>
    <submittedName>
        <fullName evidence="4">DUF4974 domain-containing protein</fullName>
    </submittedName>
</protein>
<feature type="transmembrane region" description="Helical" evidence="1">
    <location>
        <begin position="100"/>
        <end position="121"/>
    </location>
</feature>